<dbReference type="Pfam" id="PF08240">
    <property type="entry name" value="ADH_N"/>
    <property type="match status" value="1"/>
</dbReference>
<proteinExistence type="predicted"/>
<name>A0ABQ1ZKY7_9BACL</name>
<dbReference type="Gene3D" id="3.90.180.10">
    <property type="entry name" value="Medium-chain alcohol dehydrogenases, catalytic domain"/>
    <property type="match status" value="1"/>
</dbReference>
<keyword evidence="5" id="KW-1185">Reference proteome</keyword>
<dbReference type="InterPro" id="IPR011032">
    <property type="entry name" value="GroES-like_sf"/>
</dbReference>
<dbReference type="RefSeq" id="WP_172238592.1">
    <property type="nucleotide sequence ID" value="NZ_BMDD01000001.1"/>
</dbReference>
<feature type="domain" description="Alcohol dehydrogenase-like C-terminal" evidence="2">
    <location>
        <begin position="173"/>
        <end position="298"/>
    </location>
</feature>
<gene>
    <name evidence="4" type="ORF">GCM10007362_05020</name>
</gene>
<dbReference type="EMBL" id="BMDD01000001">
    <property type="protein sequence ID" value="GGH69687.1"/>
    <property type="molecule type" value="Genomic_DNA"/>
</dbReference>
<evidence type="ECO:0000256" key="1">
    <source>
        <dbReference type="ARBA" id="ARBA00023002"/>
    </source>
</evidence>
<dbReference type="Proteomes" id="UP000605427">
    <property type="component" value="Unassembled WGS sequence"/>
</dbReference>
<dbReference type="SUPFAM" id="SSF50129">
    <property type="entry name" value="GroES-like"/>
    <property type="match status" value="1"/>
</dbReference>
<dbReference type="Pfam" id="PF00107">
    <property type="entry name" value="ADH_zinc_N"/>
    <property type="match status" value="1"/>
</dbReference>
<dbReference type="InterPro" id="IPR013149">
    <property type="entry name" value="ADH-like_C"/>
</dbReference>
<reference evidence="5" key="1">
    <citation type="journal article" date="2019" name="Int. J. Syst. Evol. Microbiol.">
        <title>The Global Catalogue of Microorganisms (GCM) 10K type strain sequencing project: providing services to taxonomists for standard genome sequencing and annotation.</title>
        <authorList>
            <consortium name="The Broad Institute Genomics Platform"/>
            <consortium name="The Broad Institute Genome Sequencing Center for Infectious Disease"/>
            <person name="Wu L."/>
            <person name="Ma J."/>
        </authorList>
    </citation>
    <scope>NUCLEOTIDE SEQUENCE [LARGE SCALE GENOMIC DNA]</scope>
    <source>
        <strain evidence="5">CCM 8702</strain>
    </source>
</reference>
<evidence type="ECO:0000259" key="3">
    <source>
        <dbReference type="Pfam" id="PF08240"/>
    </source>
</evidence>
<dbReference type="CDD" id="cd08261">
    <property type="entry name" value="Zn_ADH7"/>
    <property type="match status" value="1"/>
</dbReference>
<evidence type="ECO:0000313" key="5">
    <source>
        <dbReference type="Proteomes" id="UP000605427"/>
    </source>
</evidence>
<dbReference type="PANTHER" id="PTHR43401:SF3">
    <property type="entry name" value="L-GALACTONATE-5-DEHYDROGENASE"/>
    <property type="match status" value="1"/>
</dbReference>
<dbReference type="Gene3D" id="3.40.50.720">
    <property type="entry name" value="NAD(P)-binding Rossmann-like Domain"/>
    <property type="match status" value="1"/>
</dbReference>
<comment type="caution">
    <text evidence="4">The sequence shown here is derived from an EMBL/GenBank/DDBJ whole genome shotgun (WGS) entry which is preliminary data.</text>
</comment>
<dbReference type="SUPFAM" id="SSF51735">
    <property type="entry name" value="NAD(P)-binding Rossmann-fold domains"/>
    <property type="match status" value="1"/>
</dbReference>
<dbReference type="PANTHER" id="PTHR43401">
    <property type="entry name" value="L-THREONINE 3-DEHYDROGENASE"/>
    <property type="match status" value="1"/>
</dbReference>
<protein>
    <submittedName>
        <fullName evidence="4">Alcohol dehydrogenase</fullName>
    </submittedName>
</protein>
<accession>A0ABQ1ZKY7</accession>
<dbReference type="InterPro" id="IPR013154">
    <property type="entry name" value="ADH-like_N"/>
</dbReference>
<keyword evidence="1" id="KW-0560">Oxidoreductase</keyword>
<dbReference type="InterPro" id="IPR036291">
    <property type="entry name" value="NAD(P)-bd_dom_sf"/>
</dbReference>
<feature type="domain" description="Alcohol dehydrogenase-like N-terminal" evidence="3">
    <location>
        <begin position="25"/>
        <end position="130"/>
    </location>
</feature>
<sequence length="342" mass="36774">MKGIVCEEVGRLVLREDLPEPIREKGHAIVRIRRIGICGTDLHAFRGKQPFFNYPRILGHELAGVIEQIGENEQGLGAGDTVSVIPYMHCGNCSACRIGKTNCCQHMQVFGVHIDGGMRERVSIPVSHLIGTKGLTLDQAAMLEPLAIGAHGLRRSGLVKGSGETVLVVGAGPIGLGIMALARYAGARVIAMDINEERLAFCREWAGVEHTIIAGGEVQRQLDELIDGAGAPIVIDATGSVQSMQQAFGYVAHGGSLVYVGLVKDDITFNDPHFHSRELTLLGSRNATPEDFASVREALAGGMIDTDRYITHRAGFAEMIGEFESWLKPESGVIKAMVELGD</sequence>
<evidence type="ECO:0000259" key="2">
    <source>
        <dbReference type="Pfam" id="PF00107"/>
    </source>
</evidence>
<organism evidence="4 5">
    <name type="scientific">Saccharibacillus endophyticus</name>
    <dbReference type="NCBI Taxonomy" id="2060666"/>
    <lineage>
        <taxon>Bacteria</taxon>
        <taxon>Bacillati</taxon>
        <taxon>Bacillota</taxon>
        <taxon>Bacilli</taxon>
        <taxon>Bacillales</taxon>
        <taxon>Paenibacillaceae</taxon>
        <taxon>Saccharibacillus</taxon>
    </lineage>
</organism>
<dbReference type="InterPro" id="IPR050129">
    <property type="entry name" value="Zn_alcohol_dh"/>
</dbReference>
<evidence type="ECO:0000313" key="4">
    <source>
        <dbReference type="EMBL" id="GGH69687.1"/>
    </source>
</evidence>